<dbReference type="AlphaFoldDB" id="A0A4Q9MB00"/>
<name>A0A4Q9MB00_9APHY</name>
<proteinExistence type="predicted"/>
<dbReference type="Proteomes" id="UP000292957">
    <property type="component" value="Unassembled WGS sequence"/>
</dbReference>
<evidence type="ECO:0000313" key="1">
    <source>
        <dbReference type="EMBL" id="TBU22906.1"/>
    </source>
</evidence>
<dbReference type="EMBL" id="ML143522">
    <property type="protein sequence ID" value="TBU22906.1"/>
    <property type="molecule type" value="Genomic_DNA"/>
</dbReference>
<organism evidence="1">
    <name type="scientific">Dichomitus squalens</name>
    <dbReference type="NCBI Taxonomy" id="114155"/>
    <lineage>
        <taxon>Eukaryota</taxon>
        <taxon>Fungi</taxon>
        <taxon>Dikarya</taxon>
        <taxon>Basidiomycota</taxon>
        <taxon>Agaricomycotina</taxon>
        <taxon>Agaricomycetes</taxon>
        <taxon>Polyporales</taxon>
        <taxon>Polyporaceae</taxon>
        <taxon>Dichomitus</taxon>
    </lineage>
</organism>
<dbReference type="OrthoDB" id="3188288at2759"/>
<accession>A0A4Q9MB00</accession>
<evidence type="ECO:0008006" key="2">
    <source>
        <dbReference type="Google" id="ProtNLM"/>
    </source>
</evidence>
<gene>
    <name evidence="1" type="ORF">BD311DRAFT_811133</name>
</gene>
<sequence length="68" mass="7539">MATPQCHPSPSSERDVGAIIPDAILLEQCRTCRKKDGVNGIKLRACTPPDCETVDWKLKHKAEHKRTG</sequence>
<protein>
    <recommendedName>
        <fullName evidence="2">MYND-type domain-containing protein</fullName>
    </recommendedName>
</protein>
<reference evidence="1" key="1">
    <citation type="submission" date="2019-01" db="EMBL/GenBank/DDBJ databases">
        <title>Draft genome sequences of three monokaryotic isolates of the white-rot basidiomycete fungus Dichomitus squalens.</title>
        <authorList>
            <consortium name="DOE Joint Genome Institute"/>
            <person name="Lopez S.C."/>
            <person name="Andreopoulos B."/>
            <person name="Pangilinan J."/>
            <person name="Lipzen A."/>
            <person name="Riley R."/>
            <person name="Ahrendt S."/>
            <person name="Ng V."/>
            <person name="Barry K."/>
            <person name="Daum C."/>
            <person name="Grigoriev I.V."/>
            <person name="Hilden K.S."/>
            <person name="Makela M.R."/>
            <person name="de Vries R.P."/>
        </authorList>
    </citation>
    <scope>NUCLEOTIDE SEQUENCE [LARGE SCALE GENOMIC DNA]</scope>
    <source>
        <strain evidence="1">OM18370.1</strain>
    </source>
</reference>